<dbReference type="AlphaFoldDB" id="A0A7J7H0P9"/>
<evidence type="ECO:0000313" key="2">
    <source>
        <dbReference type="Proteomes" id="UP000593564"/>
    </source>
</evidence>
<reference evidence="1 2" key="2">
    <citation type="submission" date="2020-07" db="EMBL/GenBank/DDBJ databases">
        <title>Genome assembly of wild tea tree DASZ reveals pedigree and selection history of tea varieties.</title>
        <authorList>
            <person name="Zhang W."/>
        </authorList>
    </citation>
    <scope>NUCLEOTIDE SEQUENCE [LARGE SCALE GENOMIC DNA]</scope>
    <source>
        <strain evidence="2">cv. G240</strain>
        <tissue evidence="1">Leaf</tissue>
    </source>
</reference>
<accession>A0A7J7H0P9</accession>
<dbReference type="Proteomes" id="UP000593564">
    <property type="component" value="Unassembled WGS sequence"/>
</dbReference>
<reference evidence="2" key="1">
    <citation type="journal article" date="2020" name="Nat. Commun.">
        <title>Genome assembly of wild tea tree DASZ reveals pedigree and selection history of tea varieties.</title>
        <authorList>
            <person name="Zhang W."/>
            <person name="Zhang Y."/>
            <person name="Qiu H."/>
            <person name="Guo Y."/>
            <person name="Wan H."/>
            <person name="Zhang X."/>
            <person name="Scossa F."/>
            <person name="Alseekh S."/>
            <person name="Zhang Q."/>
            <person name="Wang P."/>
            <person name="Xu L."/>
            <person name="Schmidt M.H."/>
            <person name="Jia X."/>
            <person name="Li D."/>
            <person name="Zhu A."/>
            <person name="Guo F."/>
            <person name="Chen W."/>
            <person name="Ni D."/>
            <person name="Usadel B."/>
            <person name="Fernie A.R."/>
            <person name="Wen W."/>
        </authorList>
    </citation>
    <scope>NUCLEOTIDE SEQUENCE [LARGE SCALE GENOMIC DNA]</scope>
    <source>
        <strain evidence="2">cv. G240</strain>
    </source>
</reference>
<sequence>MNNIVNPTMNNNVNPTTNNIVKYSLNLYNVEIAMFQSSNPAQHETTSLRLTGEPESQSAVPIRCRRFLCQKFGV</sequence>
<keyword evidence="2" id="KW-1185">Reference proteome</keyword>
<evidence type="ECO:0000313" key="1">
    <source>
        <dbReference type="EMBL" id="KAF5945851.1"/>
    </source>
</evidence>
<proteinExistence type="predicted"/>
<comment type="caution">
    <text evidence="1">The sequence shown here is derived from an EMBL/GenBank/DDBJ whole genome shotgun (WGS) entry which is preliminary data.</text>
</comment>
<protein>
    <submittedName>
        <fullName evidence="1">Uncharacterized protein</fullName>
    </submittedName>
</protein>
<dbReference type="EMBL" id="JACBKZ010000007">
    <property type="protein sequence ID" value="KAF5945851.1"/>
    <property type="molecule type" value="Genomic_DNA"/>
</dbReference>
<name>A0A7J7H0P9_CAMSI</name>
<organism evidence="1 2">
    <name type="scientific">Camellia sinensis</name>
    <name type="common">Tea plant</name>
    <name type="synonym">Thea sinensis</name>
    <dbReference type="NCBI Taxonomy" id="4442"/>
    <lineage>
        <taxon>Eukaryota</taxon>
        <taxon>Viridiplantae</taxon>
        <taxon>Streptophyta</taxon>
        <taxon>Embryophyta</taxon>
        <taxon>Tracheophyta</taxon>
        <taxon>Spermatophyta</taxon>
        <taxon>Magnoliopsida</taxon>
        <taxon>eudicotyledons</taxon>
        <taxon>Gunneridae</taxon>
        <taxon>Pentapetalae</taxon>
        <taxon>asterids</taxon>
        <taxon>Ericales</taxon>
        <taxon>Theaceae</taxon>
        <taxon>Camellia</taxon>
    </lineage>
</organism>
<gene>
    <name evidence="1" type="ORF">HYC85_016079</name>
</gene>